<reference evidence="13 14" key="1">
    <citation type="submission" date="2021-11" db="EMBL/GenBank/DDBJ databases">
        <title>Black yeast isolated from Biological Soil Crust.</title>
        <authorList>
            <person name="Kurbessoian T."/>
        </authorList>
    </citation>
    <scope>NUCLEOTIDE SEQUENCE [LARGE SCALE GENOMIC DNA]</scope>
    <source>
        <strain evidence="13 14">CCFEE 5522</strain>
    </source>
</reference>
<dbReference type="PROSITE" id="PS50920">
    <property type="entry name" value="SOLCAR"/>
    <property type="match status" value="3"/>
</dbReference>
<evidence type="ECO:0000256" key="2">
    <source>
        <dbReference type="ARBA" id="ARBA00006375"/>
    </source>
</evidence>
<evidence type="ECO:0000256" key="4">
    <source>
        <dbReference type="ARBA" id="ARBA00022692"/>
    </source>
</evidence>
<evidence type="ECO:0000256" key="9">
    <source>
        <dbReference type="ARBA" id="ARBA00023136"/>
    </source>
</evidence>
<comment type="caution">
    <text evidence="13">The sequence shown here is derived from an EMBL/GenBank/DDBJ whole genome shotgun (WGS) entry which is preliminary data.</text>
</comment>
<dbReference type="Pfam" id="PF05216">
    <property type="entry name" value="UNC-50"/>
    <property type="match status" value="1"/>
</dbReference>
<evidence type="ECO:0000313" key="13">
    <source>
        <dbReference type="EMBL" id="KAK4549191.1"/>
    </source>
</evidence>
<evidence type="ECO:0000256" key="3">
    <source>
        <dbReference type="ARBA" id="ARBA00022448"/>
    </source>
</evidence>
<feature type="transmembrane region" description="Helical" evidence="12">
    <location>
        <begin position="158"/>
        <end position="178"/>
    </location>
</feature>
<dbReference type="GO" id="GO:1990575">
    <property type="term" value="P:mitochondrial L-ornithine transmembrane transport"/>
    <property type="evidence" value="ECO:0007669"/>
    <property type="project" value="TreeGrafter"/>
</dbReference>
<feature type="transmembrane region" description="Helical" evidence="12">
    <location>
        <begin position="190"/>
        <end position="208"/>
    </location>
</feature>
<feature type="repeat" description="Solcar" evidence="10">
    <location>
        <begin position="190"/>
        <end position="272"/>
    </location>
</feature>
<comment type="similarity">
    <text evidence="2 11">Belongs to the mitochondrial carrier (TC 2.A.29) family.</text>
</comment>
<feature type="transmembrane region" description="Helical" evidence="12">
    <location>
        <begin position="97"/>
        <end position="124"/>
    </location>
</feature>
<dbReference type="PANTHER" id="PTHR45624">
    <property type="entry name" value="MITOCHONDRIAL BASIC AMINO ACIDS TRANSPORTER-RELATED"/>
    <property type="match status" value="1"/>
</dbReference>
<dbReference type="AlphaFoldDB" id="A0AAV9JUP4"/>
<evidence type="ECO:0000256" key="7">
    <source>
        <dbReference type="ARBA" id="ARBA00022989"/>
    </source>
</evidence>
<accession>A0AAV9JUP4</accession>
<dbReference type="PANTHER" id="PTHR45624:SF12">
    <property type="entry name" value="MITOCHONDRIAL ORNITHINE TRANSPORTER 1"/>
    <property type="match status" value="1"/>
</dbReference>
<dbReference type="InterPro" id="IPR050567">
    <property type="entry name" value="Mitochondrial_Carrier"/>
</dbReference>
<feature type="transmembrane region" description="Helical" evidence="12">
    <location>
        <begin position="70"/>
        <end position="91"/>
    </location>
</feature>
<keyword evidence="9 10" id="KW-0472">Membrane</keyword>
<keyword evidence="8" id="KW-0496">Mitochondrion</keyword>
<sequence>MRVPPFFRRLFKFTSMDFETAVWEMTQLIVAPKKVFRNIYYHQSQKSAPGSPTNSLYTETKNSYHRADPAFTYLLSLFFLLTGLAWGLAYADGFAHAIQVALVFVLGHFLASSLLVSTLMYFLVGRVLGKRRQGLFGPPSGGEETLEFGYCFDVAIRAFLPVWAFLYVLQFLLMPLIAQDYWVSNFFGNTMYLIALSYYLVITFLGYNGQPFDIVKVRLQTTTNYTGALDCASQILKNEGAAAFYKGTLTPLIGIGACVSVQFGAFNYARRAFEAQNAAKQPHSLGSGTSSITATQPLSYGQYYAAGAFAGLANTVLSTPIEHIRIRMQTQPHGAANRLYTGPLDCIAKLSRSPNIARGLYRGTAVTLLREAQAYGFWFLTFEYLMQQDAQRNKVLRKEIPTWKIAAYGGIAGEMLWITSYPFDVVKSKMQTDGFGGEAQRYKSMRDAFAQTWRQEGMLGFWRGVGPTLLRAMPVSAGTFAVVELTMRFISQ</sequence>
<evidence type="ECO:0000256" key="6">
    <source>
        <dbReference type="ARBA" id="ARBA00022792"/>
    </source>
</evidence>
<keyword evidence="3 11" id="KW-0813">Transport</keyword>
<name>A0AAV9JUP4_9PEZI</name>
<evidence type="ECO:0000256" key="5">
    <source>
        <dbReference type="ARBA" id="ARBA00022737"/>
    </source>
</evidence>
<dbReference type="Pfam" id="PF00153">
    <property type="entry name" value="Mito_carr"/>
    <property type="match status" value="2"/>
</dbReference>
<evidence type="ECO:0000256" key="12">
    <source>
        <dbReference type="SAM" id="Phobius"/>
    </source>
</evidence>
<evidence type="ECO:0000256" key="11">
    <source>
        <dbReference type="RuleBase" id="RU000488"/>
    </source>
</evidence>
<keyword evidence="6" id="KW-0999">Mitochondrion inner membrane</keyword>
<protein>
    <recommendedName>
        <fullName evidence="15">Mitochondrial carrier protein</fullName>
    </recommendedName>
</protein>
<keyword evidence="14" id="KW-1185">Reference proteome</keyword>
<feature type="repeat" description="Solcar" evidence="10">
    <location>
        <begin position="298"/>
        <end position="388"/>
    </location>
</feature>
<dbReference type="EMBL" id="JAVFHQ010000005">
    <property type="protein sequence ID" value="KAK4549191.1"/>
    <property type="molecule type" value="Genomic_DNA"/>
</dbReference>
<evidence type="ECO:0000256" key="10">
    <source>
        <dbReference type="PROSITE-ProRule" id="PRU00282"/>
    </source>
</evidence>
<proteinExistence type="inferred from homology"/>
<dbReference type="GO" id="GO:0031966">
    <property type="term" value="C:mitochondrial membrane"/>
    <property type="evidence" value="ECO:0007669"/>
    <property type="project" value="UniProtKB-SubCell"/>
</dbReference>
<evidence type="ECO:0000256" key="8">
    <source>
        <dbReference type="ARBA" id="ARBA00023128"/>
    </source>
</evidence>
<keyword evidence="5" id="KW-0677">Repeat</keyword>
<dbReference type="Proteomes" id="UP001324427">
    <property type="component" value="Unassembled WGS sequence"/>
</dbReference>
<dbReference type="InterPro" id="IPR023395">
    <property type="entry name" value="MCP_dom_sf"/>
</dbReference>
<gene>
    <name evidence="13" type="ORF">LTR36_007649</name>
</gene>
<evidence type="ECO:0000313" key="14">
    <source>
        <dbReference type="Proteomes" id="UP001324427"/>
    </source>
</evidence>
<organism evidence="13 14">
    <name type="scientific">Oleoguttula mirabilis</name>
    <dbReference type="NCBI Taxonomy" id="1507867"/>
    <lineage>
        <taxon>Eukaryota</taxon>
        <taxon>Fungi</taxon>
        <taxon>Dikarya</taxon>
        <taxon>Ascomycota</taxon>
        <taxon>Pezizomycotina</taxon>
        <taxon>Dothideomycetes</taxon>
        <taxon>Dothideomycetidae</taxon>
        <taxon>Mycosphaerellales</taxon>
        <taxon>Teratosphaeriaceae</taxon>
        <taxon>Oleoguttula</taxon>
    </lineage>
</organism>
<keyword evidence="4 10" id="KW-0812">Transmembrane</keyword>
<feature type="repeat" description="Solcar" evidence="10">
    <location>
        <begin position="401"/>
        <end position="489"/>
    </location>
</feature>
<dbReference type="Gene3D" id="1.50.40.10">
    <property type="entry name" value="Mitochondrial carrier domain"/>
    <property type="match status" value="1"/>
</dbReference>
<evidence type="ECO:0000256" key="1">
    <source>
        <dbReference type="ARBA" id="ARBA00004225"/>
    </source>
</evidence>
<dbReference type="GO" id="GO:0000064">
    <property type="term" value="F:L-ornithine transmembrane transporter activity"/>
    <property type="evidence" value="ECO:0007669"/>
    <property type="project" value="TreeGrafter"/>
</dbReference>
<dbReference type="SUPFAM" id="SSF103506">
    <property type="entry name" value="Mitochondrial carrier"/>
    <property type="match status" value="1"/>
</dbReference>
<comment type="subcellular location">
    <subcellularLocation>
        <location evidence="1">Mitochondrion membrane</location>
        <topology evidence="1">Multi-pass membrane protein</topology>
    </subcellularLocation>
</comment>
<dbReference type="InterPro" id="IPR007881">
    <property type="entry name" value="UNC-50"/>
</dbReference>
<evidence type="ECO:0008006" key="15">
    <source>
        <dbReference type="Google" id="ProtNLM"/>
    </source>
</evidence>
<dbReference type="InterPro" id="IPR018108">
    <property type="entry name" value="MCP_transmembrane"/>
</dbReference>
<keyword evidence="7 12" id="KW-1133">Transmembrane helix</keyword>